<feature type="compositionally biased region" description="Polar residues" evidence="1">
    <location>
        <begin position="1"/>
        <end position="11"/>
    </location>
</feature>
<dbReference type="Proteomes" id="UP000784294">
    <property type="component" value="Unassembled WGS sequence"/>
</dbReference>
<proteinExistence type="predicted"/>
<feature type="region of interest" description="Disordered" evidence="1">
    <location>
        <begin position="1"/>
        <end position="32"/>
    </location>
</feature>
<evidence type="ECO:0000256" key="1">
    <source>
        <dbReference type="SAM" id="MobiDB-lite"/>
    </source>
</evidence>
<protein>
    <submittedName>
        <fullName evidence="2">Uncharacterized protein</fullName>
    </submittedName>
</protein>
<feature type="compositionally biased region" description="Polar residues" evidence="1">
    <location>
        <begin position="149"/>
        <end position="158"/>
    </location>
</feature>
<evidence type="ECO:0000313" key="2">
    <source>
        <dbReference type="EMBL" id="VEL24417.1"/>
    </source>
</evidence>
<gene>
    <name evidence="2" type="ORF">PXEA_LOCUS17857</name>
</gene>
<dbReference type="EMBL" id="CAAALY010067632">
    <property type="protein sequence ID" value="VEL24417.1"/>
    <property type="molecule type" value="Genomic_DNA"/>
</dbReference>
<evidence type="ECO:0000313" key="3">
    <source>
        <dbReference type="Proteomes" id="UP000784294"/>
    </source>
</evidence>
<feature type="compositionally biased region" description="Polar residues" evidence="1">
    <location>
        <begin position="130"/>
        <end position="142"/>
    </location>
</feature>
<comment type="caution">
    <text evidence="2">The sequence shown here is derived from an EMBL/GenBank/DDBJ whole genome shotgun (WGS) entry which is preliminary data.</text>
</comment>
<sequence length="158" mass="17570">MHTINQTIVNTRTDRHNQLDNRTSGQKHKHQDTNVASQFDGDLCKQTPRHLINRTPSYPNRRVLFHCGIDKTPRQVPSPFQISTSILNWAAVAGRMVTESRHNEETRMTISGGQTDRRTDGQTDERFTVSHCSSSPGTTGTCRTGWAGGSTQTGHLGS</sequence>
<keyword evidence="3" id="KW-1185">Reference proteome</keyword>
<feature type="compositionally biased region" description="Basic and acidic residues" evidence="1">
    <location>
        <begin position="115"/>
        <end position="128"/>
    </location>
</feature>
<organism evidence="2 3">
    <name type="scientific">Protopolystoma xenopodis</name>
    <dbReference type="NCBI Taxonomy" id="117903"/>
    <lineage>
        <taxon>Eukaryota</taxon>
        <taxon>Metazoa</taxon>
        <taxon>Spiralia</taxon>
        <taxon>Lophotrochozoa</taxon>
        <taxon>Platyhelminthes</taxon>
        <taxon>Monogenea</taxon>
        <taxon>Polyopisthocotylea</taxon>
        <taxon>Polystomatidea</taxon>
        <taxon>Polystomatidae</taxon>
        <taxon>Protopolystoma</taxon>
    </lineage>
</organism>
<accession>A0A448X004</accession>
<name>A0A448X004_9PLAT</name>
<feature type="region of interest" description="Disordered" evidence="1">
    <location>
        <begin position="101"/>
        <end position="158"/>
    </location>
</feature>
<dbReference type="AlphaFoldDB" id="A0A448X004"/>
<reference evidence="2" key="1">
    <citation type="submission" date="2018-11" db="EMBL/GenBank/DDBJ databases">
        <authorList>
            <consortium name="Pathogen Informatics"/>
        </authorList>
    </citation>
    <scope>NUCLEOTIDE SEQUENCE</scope>
</reference>